<organism evidence="7 8">
    <name type="scientific">Aureimonas altamirensis DSM 21988</name>
    <dbReference type="NCBI Taxonomy" id="1121026"/>
    <lineage>
        <taxon>Bacteria</taxon>
        <taxon>Pseudomonadati</taxon>
        <taxon>Pseudomonadota</taxon>
        <taxon>Alphaproteobacteria</taxon>
        <taxon>Hyphomicrobiales</taxon>
        <taxon>Aurantimonadaceae</taxon>
        <taxon>Aureimonas</taxon>
    </lineage>
</organism>
<evidence type="ECO:0000256" key="4">
    <source>
        <dbReference type="ARBA" id="ARBA00023033"/>
    </source>
</evidence>
<evidence type="ECO:0000256" key="3">
    <source>
        <dbReference type="ARBA" id="ARBA00023002"/>
    </source>
</evidence>
<keyword evidence="3" id="KW-0560">Oxidoreductase</keyword>
<sequence>MSIELIGYVGAFNSSEVARRTGPAVDIDHIEAVAKAHEYVGFDRALVAFNSNSADSILVGQHVASVTERLKLMIAHRPGFTAPTLAARQLATLDQFSRGRVAVHIITGGNDAELAQDGDHLTKDERYARTAEYIDILRREWSSETPFDHDGAYYRVRQGFGDVKPRQPGGIPVFFGGASDAAIAVAGQHADTYALYGESLDQVAELIARVRAAAAPFGRSPAFSVSIRAVLADTEAKAWAKADDILARATALRTAGGDGKSPHNIRQKRKTGEIPPNEGSRRLLAAAAKGTRLDTCLWTGIAQLTAAQGNTTALVGTPDQVADALAAYHELGVTRFLIRGFDPLVDAIQYGRELLPRIRALAAARDTARGIAAE</sequence>
<accession>A0ABY1IEH6</accession>
<dbReference type="InterPro" id="IPR036661">
    <property type="entry name" value="Luciferase-like_sf"/>
</dbReference>
<feature type="region of interest" description="Disordered" evidence="5">
    <location>
        <begin position="253"/>
        <end position="278"/>
    </location>
</feature>
<protein>
    <submittedName>
        <fullName evidence="7">Alkanesulfonate monooxygenase</fullName>
    </submittedName>
</protein>
<evidence type="ECO:0000256" key="2">
    <source>
        <dbReference type="ARBA" id="ARBA00022643"/>
    </source>
</evidence>
<evidence type="ECO:0000256" key="5">
    <source>
        <dbReference type="SAM" id="MobiDB-lite"/>
    </source>
</evidence>
<evidence type="ECO:0000313" key="7">
    <source>
        <dbReference type="EMBL" id="SHJ05703.1"/>
    </source>
</evidence>
<dbReference type="GO" id="GO:0004497">
    <property type="term" value="F:monooxygenase activity"/>
    <property type="evidence" value="ECO:0007669"/>
    <property type="project" value="UniProtKB-KW"/>
</dbReference>
<evidence type="ECO:0000256" key="1">
    <source>
        <dbReference type="ARBA" id="ARBA00022630"/>
    </source>
</evidence>
<evidence type="ECO:0000313" key="8">
    <source>
        <dbReference type="Proteomes" id="UP000184290"/>
    </source>
</evidence>
<dbReference type="InterPro" id="IPR011251">
    <property type="entry name" value="Luciferase-like_dom"/>
</dbReference>
<comment type="caution">
    <text evidence="7">The sequence shown here is derived from an EMBL/GenBank/DDBJ whole genome shotgun (WGS) entry which is preliminary data.</text>
</comment>
<dbReference type="PANTHER" id="PTHR42847">
    <property type="entry name" value="ALKANESULFONATE MONOOXYGENASE"/>
    <property type="match status" value="1"/>
</dbReference>
<reference evidence="7 8" key="1">
    <citation type="submission" date="2016-11" db="EMBL/GenBank/DDBJ databases">
        <authorList>
            <person name="Varghese N."/>
            <person name="Submissions S."/>
        </authorList>
    </citation>
    <scope>NUCLEOTIDE SEQUENCE [LARGE SCALE GENOMIC DNA]</scope>
    <source>
        <strain evidence="7 8">DSM 21988</strain>
    </source>
</reference>
<proteinExistence type="predicted"/>
<evidence type="ECO:0000259" key="6">
    <source>
        <dbReference type="Pfam" id="PF00296"/>
    </source>
</evidence>
<keyword evidence="2" id="KW-0288">FMN</keyword>
<dbReference type="InterPro" id="IPR050172">
    <property type="entry name" value="SsuD_RutA_monooxygenase"/>
</dbReference>
<keyword evidence="4 7" id="KW-0503">Monooxygenase</keyword>
<gene>
    <name evidence="7" type="ORF">SAMN02745911_1541</name>
</gene>
<dbReference type="Proteomes" id="UP000184290">
    <property type="component" value="Unassembled WGS sequence"/>
</dbReference>
<dbReference type="EMBL" id="FQZC01000002">
    <property type="protein sequence ID" value="SHJ05703.1"/>
    <property type="molecule type" value="Genomic_DNA"/>
</dbReference>
<dbReference type="Pfam" id="PF00296">
    <property type="entry name" value="Bac_luciferase"/>
    <property type="match status" value="1"/>
</dbReference>
<dbReference type="CDD" id="cd01094">
    <property type="entry name" value="Alkanesulfonate_monoxygenase"/>
    <property type="match status" value="1"/>
</dbReference>
<feature type="domain" description="Luciferase-like" evidence="6">
    <location>
        <begin position="12"/>
        <end position="335"/>
    </location>
</feature>
<keyword evidence="8" id="KW-1185">Reference proteome</keyword>
<dbReference type="SUPFAM" id="SSF51679">
    <property type="entry name" value="Bacterial luciferase-like"/>
    <property type="match status" value="1"/>
</dbReference>
<keyword evidence="1" id="KW-0285">Flavoprotein</keyword>
<dbReference type="PANTHER" id="PTHR42847:SF9">
    <property type="entry name" value="BLL6451 PROTEIN"/>
    <property type="match status" value="1"/>
</dbReference>
<dbReference type="RefSeq" id="WP_060605048.1">
    <property type="nucleotide sequence ID" value="NZ_FQZC01000002.1"/>
</dbReference>
<name>A0ABY1IEH6_9HYPH</name>
<dbReference type="Gene3D" id="3.20.20.30">
    <property type="entry name" value="Luciferase-like domain"/>
    <property type="match status" value="1"/>
</dbReference>